<keyword evidence="2" id="KW-1185">Reference proteome</keyword>
<protein>
    <submittedName>
        <fullName evidence="1">Uncharacterized protein</fullName>
    </submittedName>
</protein>
<sequence length="67" mass="7549">MYKDLLTQMWAGCAVCGKAPPSLDPLTDGWVWDTDEPDNPWLWCPHWHLKNGCADAAQGEVNHDNQV</sequence>
<dbReference type="RefSeq" id="WP_135238881.1">
    <property type="nucleotide sequence ID" value="NZ_JACCEX010000001.1"/>
</dbReference>
<organism evidence="1 2">
    <name type="scientific">Pusillimonas noertemannii</name>
    <dbReference type="NCBI Taxonomy" id="305977"/>
    <lineage>
        <taxon>Bacteria</taxon>
        <taxon>Pseudomonadati</taxon>
        <taxon>Pseudomonadota</taxon>
        <taxon>Betaproteobacteria</taxon>
        <taxon>Burkholderiales</taxon>
        <taxon>Alcaligenaceae</taxon>
        <taxon>Pusillimonas</taxon>
    </lineage>
</organism>
<evidence type="ECO:0000313" key="2">
    <source>
        <dbReference type="Proteomes" id="UP000246145"/>
    </source>
</evidence>
<accession>A0A2U1CS21</accession>
<dbReference type="Proteomes" id="UP000246145">
    <property type="component" value="Unassembled WGS sequence"/>
</dbReference>
<gene>
    <name evidence="1" type="ORF">C7440_1012</name>
</gene>
<proteinExistence type="predicted"/>
<reference evidence="1 2" key="1">
    <citation type="submission" date="2018-04" db="EMBL/GenBank/DDBJ databases">
        <title>Genomic Encyclopedia of Type Strains, Phase IV (KMG-IV): sequencing the most valuable type-strain genomes for metagenomic binning, comparative biology and taxonomic classification.</title>
        <authorList>
            <person name="Goeker M."/>
        </authorList>
    </citation>
    <scope>NUCLEOTIDE SEQUENCE [LARGE SCALE GENOMIC DNA]</scope>
    <source>
        <strain evidence="1 2">DSM 10065</strain>
    </source>
</reference>
<dbReference type="EMBL" id="QEKO01000001">
    <property type="protein sequence ID" value="PVY68601.1"/>
    <property type="molecule type" value="Genomic_DNA"/>
</dbReference>
<dbReference type="AlphaFoldDB" id="A0A2U1CS21"/>
<evidence type="ECO:0000313" key="1">
    <source>
        <dbReference type="EMBL" id="PVY68601.1"/>
    </source>
</evidence>
<comment type="caution">
    <text evidence="1">The sequence shown here is derived from an EMBL/GenBank/DDBJ whole genome shotgun (WGS) entry which is preliminary data.</text>
</comment>
<name>A0A2U1CS21_9BURK</name>